<dbReference type="AlphaFoldDB" id="A0A367JJG1"/>
<feature type="region of interest" description="Disordered" evidence="1">
    <location>
        <begin position="190"/>
        <end position="250"/>
    </location>
</feature>
<name>A0A367JJG1_RHIST</name>
<dbReference type="InterPro" id="IPR025187">
    <property type="entry name" value="DUF4112"/>
</dbReference>
<dbReference type="STRING" id="4846.A0A367JJG1"/>
<accession>A0A367JJG1</accession>
<dbReference type="EMBL" id="PJQM01003219">
    <property type="protein sequence ID" value="RCH90080.1"/>
    <property type="molecule type" value="Genomic_DNA"/>
</dbReference>
<evidence type="ECO:0008006" key="4">
    <source>
        <dbReference type="Google" id="ProtNLM"/>
    </source>
</evidence>
<comment type="caution">
    <text evidence="2">The sequence shown here is derived from an EMBL/GenBank/DDBJ whole genome shotgun (WGS) entry which is preliminary data.</text>
</comment>
<dbReference type="Proteomes" id="UP000253551">
    <property type="component" value="Unassembled WGS sequence"/>
</dbReference>
<dbReference type="PANTHER" id="PTHR35519:SF2">
    <property type="entry name" value="PH DOMAIN PROTEIN"/>
    <property type="match status" value="1"/>
</dbReference>
<dbReference type="Pfam" id="PF13430">
    <property type="entry name" value="DUF4112"/>
    <property type="match status" value="1"/>
</dbReference>
<evidence type="ECO:0000256" key="1">
    <source>
        <dbReference type="SAM" id="MobiDB-lite"/>
    </source>
</evidence>
<protein>
    <recommendedName>
        <fullName evidence="4">DUF4112 domain-containing protein</fullName>
    </recommendedName>
</protein>
<dbReference type="OrthoDB" id="2103474at2759"/>
<feature type="compositionally biased region" description="Basic and acidic residues" evidence="1">
    <location>
        <begin position="220"/>
        <end position="236"/>
    </location>
</feature>
<reference evidence="2 3" key="1">
    <citation type="journal article" date="2018" name="G3 (Bethesda)">
        <title>Phylogenetic and Phylogenomic Definition of Rhizopus Species.</title>
        <authorList>
            <person name="Gryganskyi A.P."/>
            <person name="Golan J."/>
            <person name="Dolatabadi S."/>
            <person name="Mondo S."/>
            <person name="Robb S."/>
            <person name="Idnurm A."/>
            <person name="Muszewska A."/>
            <person name="Steczkiewicz K."/>
            <person name="Masonjones S."/>
            <person name="Liao H.L."/>
            <person name="Gajdeczka M.T."/>
            <person name="Anike F."/>
            <person name="Vuek A."/>
            <person name="Anishchenko I.M."/>
            <person name="Voigt K."/>
            <person name="de Hoog G.S."/>
            <person name="Smith M.E."/>
            <person name="Heitman J."/>
            <person name="Vilgalys R."/>
            <person name="Stajich J.E."/>
        </authorList>
    </citation>
    <scope>NUCLEOTIDE SEQUENCE [LARGE SCALE GENOMIC DNA]</scope>
    <source>
        <strain evidence="2 3">LSU 92-RS-03</strain>
    </source>
</reference>
<proteinExistence type="predicted"/>
<gene>
    <name evidence="2" type="ORF">CU098_004818</name>
</gene>
<dbReference type="PANTHER" id="PTHR35519">
    <property type="entry name" value="MEMBRANE PROTEINS"/>
    <property type="match status" value="1"/>
</dbReference>
<sequence length="260" mass="29218">MQVATNYAKKKVLGQAANRIHSNKPSFETDPEVLAAAQDIASKKKQHWYSKKVVATPDLILNERDRKLLYKVKNRAWYLDKGVHCCCFNVGLDGLVGLIPGIGDFIGVYFSLQLIRTACKADLPKWLIGKMMANVMLDFMVGLTPIAGDILDILFKCNWRNAMLFEEYLITRRMDEIRVEKGLDVTLNDDHSVTLEGEGPSSTGNTSHPAPPKSSKLALHHHDNTISPILHDEPGHDTLNTNANTEPDKKKNKYGTFFKW</sequence>
<organism evidence="2 3">
    <name type="scientific">Rhizopus stolonifer</name>
    <name type="common">Rhizopus nigricans</name>
    <dbReference type="NCBI Taxonomy" id="4846"/>
    <lineage>
        <taxon>Eukaryota</taxon>
        <taxon>Fungi</taxon>
        <taxon>Fungi incertae sedis</taxon>
        <taxon>Mucoromycota</taxon>
        <taxon>Mucoromycotina</taxon>
        <taxon>Mucoromycetes</taxon>
        <taxon>Mucorales</taxon>
        <taxon>Mucorineae</taxon>
        <taxon>Rhizopodaceae</taxon>
        <taxon>Rhizopus</taxon>
    </lineage>
</organism>
<keyword evidence="3" id="KW-1185">Reference proteome</keyword>
<evidence type="ECO:0000313" key="2">
    <source>
        <dbReference type="EMBL" id="RCH90080.1"/>
    </source>
</evidence>
<evidence type="ECO:0000313" key="3">
    <source>
        <dbReference type="Proteomes" id="UP000253551"/>
    </source>
</evidence>